<keyword evidence="1" id="KW-0472">Membrane</keyword>
<evidence type="ECO:0000313" key="2">
    <source>
        <dbReference type="EMBL" id="TBU51698.1"/>
    </source>
</evidence>
<protein>
    <submittedName>
        <fullName evidence="2">Uncharacterized protein</fullName>
    </submittedName>
</protein>
<keyword evidence="3" id="KW-1185">Reference proteome</keyword>
<gene>
    <name evidence="2" type="ORF">BD310DRAFT_324873</name>
</gene>
<name>A0A4Q9PB38_9APHY</name>
<accession>A0A4Q9PB38</accession>
<evidence type="ECO:0000256" key="1">
    <source>
        <dbReference type="SAM" id="Phobius"/>
    </source>
</evidence>
<keyword evidence="1" id="KW-1133">Transmembrane helix</keyword>
<dbReference type="Proteomes" id="UP000292082">
    <property type="component" value="Unassembled WGS sequence"/>
</dbReference>
<keyword evidence="1" id="KW-0812">Transmembrane</keyword>
<dbReference type="AlphaFoldDB" id="A0A4Q9PB38"/>
<evidence type="ECO:0000313" key="3">
    <source>
        <dbReference type="Proteomes" id="UP000292082"/>
    </source>
</evidence>
<sequence length="187" mass="21900">MKIRLLDTRTGQFVLEDPEKTDFAILSHVWDQVNGEQSYQDFRRIQSSYNAQGQLYFSRLPIAVTRRAFHKAVAPNVRRIRLFLTHQSATQSVLQFIIRHMMVIHYFWWTWFLHLFSIVEDASLAVFTLHLNFLSFPTVLAFVLGISLPSAFLLTILGIFTIWDDPDLSSKIREACRVTREAGYRYL</sequence>
<proteinExistence type="predicted"/>
<feature type="transmembrane region" description="Helical" evidence="1">
    <location>
        <begin position="106"/>
        <end position="127"/>
    </location>
</feature>
<feature type="transmembrane region" description="Helical" evidence="1">
    <location>
        <begin position="139"/>
        <end position="163"/>
    </location>
</feature>
<reference evidence="2 3" key="1">
    <citation type="submission" date="2019-01" db="EMBL/GenBank/DDBJ databases">
        <title>Draft genome sequences of three monokaryotic isolates of the white-rot basidiomycete fungus Dichomitus squalens.</title>
        <authorList>
            <consortium name="DOE Joint Genome Institute"/>
            <person name="Lopez S.C."/>
            <person name="Andreopoulos B."/>
            <person name="Pangilinan J."/>
            <person name="Lipzen A."/>
            <person name="Riley R."/>
            <person name="Ahrendt S."/>
            <person name="Ng V."/>
            <person name="Barry K."/>
            <person name="Daum C."/>
            <person name="Grigoriev I.V."/>
            <person name="Hilden K.S."/>
            <person name="Makela M.R."/>
            <person name="de Vries R.P."/>
        </authorList>
    </citation>
    <scope>NUCLEOTIDE SEQUENCE [LARGE SCALE GENOMIC DNA]</scope>
    <source>
        <strain evidence="2 3">CBS 464.89</strain>
    </source>
</reference>
<dbReference type="EMBL" id="ML145293">
    <property type="protein sequence ID" value="TBU51698.1"/>
    <property type="molecule type" value="Genomic_DNA"/>
</dbReference>
<organism evidence="2 3">
    <name type="scientific">Dichomitus squalens</name>
    <dbReference type="NCBI Taxonomy" id="114155"/>
    <lineage>
        <taxon>Eukaryota</taxon>
        <taxon>Fungi</taxon>
        <taxon>Dikarya</taxon>
        <taxon>Basidiomycota</taxon>
        <taxon>Agaricomycotina</taxon>
        <taxon>Agaricomycetes</taxon>
        <taxon>Polyporales</taxon>
        <taxon>Polyporaceae</taxon>
        <taxon>Dichomitus</taxon>
    </lineage>
</organism>